<keyword evidence="4 10" id="KW-0288">FMN</keyword>
<evidence type="ECO:0000313" key="12">
    <source>
        <dbReference type="EMBL" id="TXH86330.1"/>
    </source>
</evidence>
<keyword evidence="10" id="KW-1003">Cell membrane</keyword>
<feature type="transmembrane region" description="Helical" evidence="10">
    <location>
        <begin position="232"/>
        <end position="251"/>
    </location>
</feature>
<dbReference type="AlphaFoldDB" id="C4KB15"/>
<dbReference type="Pfam" id="PF03116">
    <property type="entry name" value="NQR2_RnfD_RnfE"/>
    <property type="match status" value="1"/>
</dbReference>
<dbReference type="PANTHER" id="PTHR30578:SF0">
    <property type="entry name" value="ION-TRANSLOCATING OXIDOREDUCTASE COMPLEX SUBUNIT D"/>
    <property type="match status" value="1"/>
</dbReference>
<dbReference type="HOGENOM" id="CLU_042020_0_0_4"/>
<reference evidence="13" key="1">
    <citation type="submission" date="2009-05" db="EMBL/GenBank/DDBJ databases">
        <title>Complete sequence of chromosome of Thauera sp. MZ1T.</title>
        <authorList>
            <consortium name="US DOE Joint Genome Institute"/>
            <person name="Lucas S."/>
            <person name="Copeland A."/>
            <person name="Lapidus A."/>
            <person name="Glavina del Rio T."/>
            <person name="Dalin E."/>
            <person name="Tice H."/>
            <person name="Bruce D."/>
            <person name="Goodwin L."/>
            <person name="Pitluck S."/>
            <person name="Sims D."/>
            <person name="Brettin T."/>
            <person name="Detter J.C."/>
            <person name="Han C."/>
            <person name="Larimer F."/>
            <person name="Land M."/>
            <person name="Hauser L."/>
            <person name="Kyrpides N."/>
            <person name="Mikhailova N."/>
            <person name="Sayler G.S."/>
        </authorList>
    </citation>
    <scope>NUCLEOTIDE SEQUENCE [LARGE SCALE GENOMIC DNA]</scope>
    <source>
        <strain evidence="13">MZ1T</strain>
    </source>
</reference>
<dbReference type="Proteomes" id="UP000002186">
    <property type="component" value="Chromosome"/>
</dbReference>
<evidence type="ECO:0000256" key="1">
    <source>
        <dbReference type="ARBA" id="ARBA00022448"/>
    </source>
</evidence>
<comment type="subunit">
    <text evidence="10">The complex is composed of six subunits: RnfA, RnfB, RnfC, RnfD, RnfE and RnfG.</text>
</comment>
<evidence type="ECO:0000313" key="14">
    <source>
        <dbReference type="Proteomes" id="UP000321192"/>
    </source>
</evidence>
<proteinExistence type="inferred from homology"/>
<evidence type="ECO:0000256" key="10">
    <source>
        <dbReference type="HAMAP-Rule" id="MF_00462"/>
    </source>
</evidence>
<dbReference type="InterPro" id="IPR004338">
    <property type="entry name" value="NqrB/RnfD"/>
</dbReference>
<sequence length="357" mass="36586">MTSWTPNRSPVAAPHVHGRSNIPQVMRTVLLALLPATATGVFLFGWPALATVLLAIAGCVAAEAAALAIGKRPLRHTLADGSAVVTGLILALCLPPWAPWWLPLLGGAFAIVVGKQVFGGLGQNVLNPAMLARVALLVSFPLEMTAWVAPQPLFSPTAPGLLDGLAITFGGGAVPDAMSAATALAPLKHGGDFAAGEALLALALGTVPGSLGETSALALLAGGALLVARRIVPWQIPAALLGTLALLAALFNQIDPAHYPPPLLHLLGGSAVMCAFFIATDPVGAPVTPLGRAIFGAGIGALIYVIRTWGGYPEGVAFAVLLMNAATPLIDRLVRPRRYGRLRTGNPIPLAPKEDGR</sequence>
<keyword evidence="9 10" id="KW-0472">Membrane</keyword>
<evidence type="ECO:0000313" key="13">
    <source>
        <dbReference type="Proteomes" id="UP000002186"/>
    </source>
</evidence>
<feature type="modified residue" description="FMN phosphoryl threonine" evidence="10">
    <location>
        <position position="182"/>
    </location>
</feature>
<keyword evidence="3 10" id="KW-0285">Flavoprotein</keyword>
<feature type="transmembrane region" description="Helical" evidence="10">
    <location>
        <begin position="130"/>
        <end position="149"/>
    </location>
</feature>
<accession>A0A5C7SRX8</accession>
<dbReference type="GO" id="GO:0022900">
    <property type="term" value="P:electron transport chain"/>
    <property type="evidence" value="ECO:0007669"/>
    <property type="project" value="UniProtKB-UniRule"/>
</dbReference>
<keyword evidence="1 10" id="KW-0813">Transport</keyword>
<feature type="transmembrane region" description="Helical" evidence="10">
    <location>
        <begin position="198"/>
        <end position="220"/>
    </location>
</feature>
<gene>
    <name evidence="10" type="primary">rnfD</name>
    <name evidence="11" type="ordered locus">Tmz1t_2992</name>
    <name evidence="12" type="ORF">E6Q80_07815</name>
</gene>
<reference evidence="11 13" key="2">
    <citation type="journal article" date="2012" name="Stand. Genomic Sci.">
        <title>Complete genome sequence of Thauera aminoaromatica strain MZ1T.</title>
        <authorList>
            <person name="Jiang K."/>
            <person name="Sanseverino J."/>
            <person name="Chauhan A."/>
            <person name="Lucas S."/>
            <person name="Copeland A."/>
            <person name="Lapidus A."/>
            <person name="Del Rio T.G."/>
            <person name="Dalin E."/>
            <person name="Tice H."/>
            <person name="Bruce D."/>
            <person name="Goodwin L."/>
            <person name="Pitluck S."/>
            <person name="Sims D."/>
            <person name="Brettin T."/>
            <person name="Detter J.C."/>
            <person name="Han C."/>
            <person name="Chang Y.J."/>
            <person name="Larimer F."/>
            <person name="Land M."/>
            <person name="Hauser L."/>
            <person name="Kyrpides N.C."/>
            <person name="Mikhailova N."/>
            <person name="Moser S."/>
            <person name="Jegier P."/>
            <person name="Close D."/>
            <person name="Debruyn J.M."/>
            <person name="Wang Y."/>
            <person name="Layton A.C."/>
            <person name="Allen M.S."/>
            <person name="Sayler G.S."/>
        </authorList>
    </citation>
    <scope>NUCLEOTIDE SEQUENCE [LARGE SCALE GENOMIC DNA]</scope>
    <source>
        <strain evidence="11 13">MZ1T</strain>
    </source>
</reference>
<dbReference type="KEGG" id="tmz:Tmz1t_2992"/>
<comment type="similarity">
    <text evidence="10">Belongs to the NqrB/RnfD family.</text>
</comment>
<dbReference type="Proteomes" id="UP000321192">
    <property type="component" value="Unassembled WGS sequence"/>
</dbReference>
<feature type="transmembrane region" description="Helical" evidence="10">
    <location>
        <begin position="100"/>
        <end position="118"/>
    </location>
</feature>
<accession>C4KB15</accession>
<dbReference type="GO" id="GO:0005886">
    <property type="term" value="C:plasma membrane"/>
    <property type="evidence" value="ECO:0007669"/>
    <property type="project" value="UniProtKB-SubCell"/>
</dbReference>
<keyword evidence="6 10" id="KW-1278">Translocase</keyword>
<feature type="transmembrane region" description="Helical" evidence="10">
    <location>
        <begin position="263"/>
        <end position="280"/>
    </location>
</feature>
<protein>
    <recommendedName>
        <fullName evidence="10">Ion-translocating oxidoreductase complex subunit D</fullName>
        <ecNumber evidence="10">7.-.-.-</ecNumber>
    </recommendedName>
    <alternativeName>
        <fullName evidence="10">Rnf electron transport complex subunit D</fullName>
    </alternativeName>
</protein>
<dbReference type="HAMAP" id="MF_00462">
    <property type="entry name" value="RsxD_RnfD"/>
    <property type="match status" value="1"/>
</dbReference>
<evidence type="ECO:0000256" key="4">
    <source>
        <dbReference type="ARBA" id="ARBA00022643"/>
    </source>
</evidence>
<evidence type="ECO:0000256" key="9">
    <source>
        <dbReference type="ARBA" id="ARBA00023136"/>
    </source>
</evidence>
<evidence type="ECO:0000313" key="11">
    <source>
        <dbReference type="EMBL" id="ACR01591.1"/>
    </source>
</evidence>
<feature type="transmembrane region" description="Helical" evidence="10">
    <location>
        <begin position="29"/>
        <end position="46"/>
    </location>
</feature>
<name>C4KB15_THASP</name>
<evidence type="ECO:0000256" key="2">
    <source>
        <dbReference type="ARBA" id="ARBA00022553"/>
    </source>
</evidence>
<dbReference type="STRING" id="85643.Tmz1t_2992"/>
<dbReference type="OrthoDB" id="9776359at2"/>
<dbReference type="eggNOG" id="COG4658">
    <property type="taxonomic scope" value="Bacteria"/>
</dbReference>
<reference evidence="12 14" key="3">
    <citation type="submission" date="2018-09" db="EMBL/GenBank/DDBJ databases">
        <title>Metagenome Assembled Genomes from an Advanced Water Purification Facility.</title>
        <authorList>
            <person name="Stamps B.W."/>
            <person name="Spear J.R."/>
        </authorList>
    </citation>
    <scope>NUCLEOTIDE SEQUENCE [LARGE SCALE GENOMIC DNA]</scope>
    <source>
        <strain evidence="12">Bin_27_1</strain>
    </source>
</reference>
<comment type="cofactor">
    <cofactor evidence="10">
        <name>FMN</name>
        <dbReference type="ChEBI" id="CHEBI:58210"/>
    </cofactor>
</comment>
<dbReference type="EMBL" id="SSFD01000111">
    <property type="protein sequence ID" value="TXH86330.1"/>
    <property type="molecule type" value="Genomic_DNA"/>
</dbReference>
<evidence type="ECO:0000256" key="6">
    <source>
        <dbReference type="ARBA" id="ARBA00022967"/>
    </source>
</evidence>
<keyword evidence="2 10" id="KW-0597">Phosphoprotein</keyword>
<organism evidence="11 13">
    <name type="scientific">Thauera aminoaromatica</name>
    <dbReference type="NCBI Taxonomy" id="164330"/>
    <lineage>
        <taxon>Bacteria</taxon>
        <taxon>Pseudomonadati</taxon>
        <taxon>Pseudomonadota</taxon>
        <taxon>Betaproteobacteria</taxon>
        <taxon>Rhodocyclales</taxon>
        <taxon>Zoogloeaceae</taxon>
        <taxon>Thauera</taxon>
    </lineage>
</organism>
<evidence type="ECO:0000256" key="7">
    <source>
        <dbReference type="ARBA" id="ARBA00022982"/>
    </source>
</evidence>
<dbReference type="InterPro" id="IPR011303">
    <property type="entry name" value="RnfD_bac"/>
</dbReference>
<keyword evidence="7 10" id="KW-0249">Electron transport</keyword>
<comment type="subcellular location">
    <subcellularLocation>
        <location evidence="10">Cell inner membrane</location>
        <topology evidence="10">Multi-pass membrane protein</topology>
    </subcellularLocation>
</comment>
<keyword evidence="13" id="KW-1185">Reference proteome</keyword>
<feature type="transmembrane region" description="Helical" evidence="10">
    <location>
        <begin position="52"/>
        <end position="70"/>
    </location>
</feature>
<dbReference type="NCBIfam" id="TIGR01946">
    <property type="entry name" value="rnfD"/>
    <property type="match status" value="1"/>
</dbReference>
<keyword evidence="5 10" id="KW-0812">Transmembrane</keyword>
<keyword evidence="8 10" id="KW-1133">Transmembrane helix</keyword>
<evidence type="ECO:0000256" key="3">
    <source>
        <dbReference type="ARBA" id="ARBA00022630"/>
    </source>
</evidence>
<evidence type="ECO:0000256" key="8">
    <source>
        <dbReference type="ARBA" id="ARBA00022989"/>
    </source>
</evidence>
<dbReference type="PANTHER" id="PTHR30578">
    <property type="entry name" value="ELECTRON TRANSPORT COMPLEX PROTEIN RNFD"/>
    <property type="match status" value="1"/>
</dbReference>
<dbReference type="GO" id="GO:0055085">
    <property type="term" value="P:transmembrane transport"/>
    <property type="evidence" value="ECO:0007669"/>
    <property type="project" value="InterPro"/>
</dbReference>
<dbReference type="EC" id="7.-.-.-" evidence="10"/>
<evidence type="ECO:0000256" key="5">
    <source>
        <dbReference type="ARBA" id="ARBA00022692"/>
    </source>
</evidence>
<dbReference type="RefSeq" id="WP_012585773.1">
    <property type="nucleotide sequence ID" value="NC_011662.2"/>
</dbReference>
<comment type="function">
    <text evidence="10">Part of a membrane-bound complex that couples electron transfer with translocation of ions across the membrane.</text>
</comment>
<dbReference type="EMBL" id="CP001281">
    <property type="protein sequence ID" value="ACR01591.1"/>
    <property type="molecule type" value="Genomic_DNA"/>
</dbReference>
<keyword evidence="10" id="KW-0997">Cell inner membrane</keyword>